<evidence type="ECO:0000256" key="2">
    <source>
        <dbReference type="ARBA" id="ARBA00005179"/>
    </source>
</evidence>
<dbReference type="InterPro" id="IPR050364">
    <property type="entry name" value="Cytochrome_P450_fung"/>
</dbReference>
<dbReference type="SUPFAM" id="SSF48264">
    <property type="entry name" value="Cytochrome P450"/>
    <property type="match status" value="1"/>
</dbReference>
<evidence type="ECO:0000256" key="7">
    <source>
        <dbReference type="ARBA" id="ARBA00023004"/>
    </source>
</evidence>
<proteinExistence type="inferred from homology"/>
<evidence type="ECO:0000256" key="1">
    <source>
        <dbReference type="ARBA" id="ARBA00001971"/>
    </source>
</evidence>
<evidence type="ECO:0000256" key="8">
    <source>
        <dbReference type="ARBA" id="ARBA00023033"/>
    </source>
</evidence>
<keyword evidence="11" id="KW-1185">Reference proteome</keyword>
<keyword evidence="7 9" id="KW-0408">Iron</keyword>
<dbReference type="PROSITE" id="PS00086">
    <property type="entry name" value="CYTOCHROME_P450"/>
    <property type="match status" value="1"/>
</dbReference>
<comment type="cofactor">
    <cofactor evidence="1">
        <name>heme</name>
        <dbReference type="ChEBI" id="CHEBI:30413"/>
    </cofactor>
</comment>
<dbReference type="Proteomes" id="UP000815677">
    <property type="component" value="Unassembled WGS sequence"/>
</dbReference>
<comment type="pathway">
    <text evidence="2">Secondary metabolite biosynthesis.</text>
</comment>
<protein>
    <submittedName>
        <fullName evidence="10">Cytochrome P450</fullName>
    </submittedName>
</protein>
<dbReference type="Gene3D" id="1.10.630.10">
    <property type="entry name" value="Cytochrome P450"/>
    <property type="match status" value="1"/>
</dbReference>
<evidence type="ECO:0000256" key="4">
    <source>
        <dbReference type="ARBA" id="ARBA00022617"/>
    </source>
</evidence>
<dbReference type="PRINTS" id="PR00463">
    <property type="entry name" value="EP450I"/>
</dbReference>
<keyword evidence="6 9" id="KW-0560">Oxidoreductase</keyword>
<dbReference type="Pfam" id="PF00067">
    <property type="entry name" value="p450"/>
    <property type="match status" value="1"/>
</dbReference>
<dbReference type="PANTHER" id="PTHR46300:SF5">
    <property type="entry name" value="CYTOCHROME P450"/>
    <property type="match status" value="1"/>
</dbReference>
<evidence type="ECO:0000256" key="3">
    <source>
        <dbReference type="ARBA" id="ARBA00010617"/>
    </source>
</evidence>
<evidence type="ECO:0000256" key="6">
    <source>
        <dbReference type="ARBA" id="ARBA00023002"/>
    </source>
</evidence>
<sequence length="500" mass="55368">MPIFPESLPTAGAVLAALVVLGLLFRPKRNARLPPGPPQDPVIGHLRSMPATKIADTYHNWAQKYGDVMHLQLPGVSFIVLGSHDAAVELLEKRSAIYSARPKFALYELMGWKNILPFISSGERFRRHRQALQTYLTPESSLLKFGDVQTRAARRLARRMIDEQPEDKEYERYLSEFSTTVAVYAMNGHEITSQNDEYIALGDAVARTFTETGPPGGTGVDMFPFLGSFPGWFPGAHYAAVGRSLRPIACRLLEHPMNEVNEQRAAGTATESFLLHQLERADALLDKEELQGAGATVFIGGKLTTLSTLTVFLLAMILHPQAQLKAQEELDRVLGHAHLPTLADRKDLPYLEALVQEVYRWNPVLQLGIPHVLDSEDEYRGWRIPKGAVVFANIKGISRDASIYTKPDSFTPERFLSTPPEPKFTDVFGYGRRVCVGRHLADNGIWIAVATILASCKITNALDKNGSPIVPSCEMTDGMDSHPRNVKCVVTARFPGGFDV</sequence>
<accession>A0ABQ0LWX7</accession>
<evidence type="ECO:0000313" key="10">
    <source>
        <dbReference type="EMBL" id="GAT55596.1"/>
    </source>
</evidence>
<comment type="similarity">
    <text evidence="3 9">Belongs to the cytochrome P450 family.</text>
</comment>
<evidence type="ECO:0000256" key="5">
    <source>
        <dbReference type="ARBA" id="ARBA00022723"/>
    </source>
</evidence>
<dbReference type="InterPro" id="IPR001128">
    <property type="entry name" value="Cyt_P450"/>
</dbReference>
<evidence type="ECO:0000313" key="11">
    <source>
        <dbReference type="Proteomes" id="UP000815677"/>
    </source>
</evidence>
<name>A0ABQ0LWX7_MYCCL</name>
<dbReference type="EMBL" id="DF849044">
    <property type="protein sequence ID" value="GAT55596.1"/>
    <property type="molecule type" value="Genomic_DNA"/>
</dbReference>
<reference evidence="10" key="1">
    <citation type="submission" date="2014-09" db="EMBL/GenBank/DDBJ databases">
        <title>Genome sequence of the luminous mushroom Mycena chlorophos for searching fungal bioluminescence genes.</title>
        <authorList>
            <person name="Tanaka Y."/>
            <person name="Kasuga D."/>
            <person name="Oba Y."/>
            <person name="Hase S."/>
            <person name="Sato K."/>
            <person name="Oba Y."/>
            <person name="Sakakibara Y."/>
        </authorList>
    </citation>
    <scope>NUCLEOTIDE SEQUENCE</scope>
</reference>
<dbReference type="PANTHER" id="PTHR46300">
    <property type="entry name" value="P450, PUTATIVE (EUROFUNG)-RELATED-RELATED"/>
    <property type="match status" value="1"/>
</dbReference>
<evidence type="ECO:0000256" key="9">
    <source>
        <dbReference type="RuleBase" id="RU000461"/>
    </source>
</evidence>
<dbReference type="CDD" id="cd11065">
    <property type="entry name" value="CYP64-like"/>
    <property type="match status" value="1"/>
</dbReference>
<dbReference type="InterPro" id="IPR017972">
    <property type="entry name" value="Cyt_P450_CS"/>
</dbReference>
<gene>
    <name evidence="10" type="ORF">MCHLO_12342</name>
</gene>
<keyword evidence="8 9" id="KW-0503">Monooxygenase</keyword>
<dbReference type="InterPro" id="IPR036396">
    <property type="entry name" value="Cyt_P450_sf"/>
</dbReference>
<organism evidence="10 11">
    <name type="scientific">Mycena chlorophos</name>
    <name type="common">Agaric fungus</name>
    <name type="synonym">Agaricus chlorophos</name>
    <dbReference type="NCBI Taxonomy" id="658473"/>
    <lineage>
        <taxon>Eukaryota</taxon>
        <taxon>Fungi</taxon>
        <taxon>Dikarya</taxon>
        <taxon>Basidiomycota</taxon>
        <taxon>Agaricomycotina</taxon>
        <taxon>Agaricomycetes</taxon>
        <taxon>Agaricomycetidae</taxon>
        <taxon>Agaricales</taxon>
        <taxon>Marasmiineae</taxon>
        <taxon>Mycenaceae</taxon>
        <taxon>Mycena</taxon>
    </lineage>
</organism>
<keyword evidence="5 9" id="KW-0479">Metal-binding</keyword>
<keyword evidence="4 9" id="KW-0349">Heme</keyword>
<dbReference type="InterPro" id="IPR002401">
    <property type="entry name" value="Cyt_P450_E_grp-I"/>
</dbReference>